<dbReference type="OrthoDB" id="2418709at2"/>
<dbReference type="Proteomes" id="UP000295280">
    <property type="component" value="Unassembled WGS sequence"/>
</dbReference>
<dbReference type="RefSeq" id="WP_133416486.1">
    <property type="nucleotide sequence ID" value="NZ_SCWD01000001.1"/>
</dbReference>
<evidence type="ECO:0000313" key="2">
    <source>
        <dbReference type="EMBL" id="TDM03622.1"/>
    </source>
</evidence>
<name>A0A9Q8FQ28_9STAP</name>
<protein>
    <submittedName>
        <fullName evidence="2">Uncharacterized protein</fullName>
    </submittedName>
</protein>
<accession>A0A9Q8FQ28</accession>
<dbReference type="AlphaFoldDB" id="A0A9Q8FQ28"/>
<organism evidence="2 3">
    <name type="scientific">Macrococcus carouselicus</name>
    <dbReference type="NCBI Taxonomy" id="69969"/>
    <lineage>
        <taxon>Bacteria</taxon>
        <taxon>Bacillati</taxon>
        <taxon>Bacillota</taxon>
        <taxon>Bacilli</taxon>
        <taxon>Bacillales</taxon>
        <taxon>Staphylococcaceae</taxon>
        <taxon>Macrococcus</taxon>
    </lineage>
</organism>
<proteinExistence type="predicted"/>
<evidence type="ECO:0000256" key="1">
    <source>
        <dbReference type="SAM" id="MobiDB-lite"/>
    </source>
</evidence>
<feature type="region of interest" description="Disordered" evidence="1">
    <location>
        <begin position="89"/>
        <end position="108"/>
    </location>
</feature>
<gene>
    <name evidence="2" type="ORF">ERX40_00180</name>
</gene>
<sequence>MNDKIKTAVNVGALILVPLINERHRLKENQDYVAIRNKTIHTAEKAKDVTAGTTQKVISTSRNVKDKTVEASQFVASTAQNLQENLAENRKSKQTKHMSKRLDKDINQRQKEEEKLLKERQKEMKAKLLQADKEAKDKRRTDLAEEQKAERFNHPTLADTVNPFVHVPRVMAAPATETIFDDEYDYDNAPLFEKQREEMAEQIAQRGKF</sequence>
<keyword evidence="3" id="KW-1185">Reference proteome</keyword>
<dbReference type="EMBL" id="SCWD01000001">
    <property type="protein sequence ID" value="TDM03622.1"/>
    <property type="molecule type" value="Genomic_DNA"/>
</dbReference>
<feature type="region of interest" description="Disordered" evidence="1">
    <location>
        <begin position="131"/>
        <end position="155"/>
    </location>
</feature>
<reference evidence="2 3" key="1">
    <citation type="submission" date="2019-01" db="EMBL/GenBank/DDBJ databases">
        <title>Draft genome sequences of the type strains of six Macrococcus species.</title>
        <authorList>
            <person name="Mazhar S."/>
            <person name="Altermann E."/>
            <person name="Hill C."/>
            <person name="Mcauliffe O."/>
        </authorList>
    </citation>
    <scope>NUCLEOTIDE SEQUENCE [LARGE SCALE GENOMIC DNA]</scope>
    <source>
        <strain evidence="2 3">ATCC 51828</strain>
    </source>
</reference>
<feature type="compositionally biased region" description="Basic and acidic residues" evidence="1">
    <location>
        <begin position="131"/>
        <end position="153"/>
    </location>
</feature>
<evidence type="ECO:0000313" key="3">
    <source>
        <dbReference type="Proteomes" id="UP000295280"/>
    </source>
</evidence>
<comment type="caution">
    <text evidence="2">The sequence shown here is derived from an EMBL/GenBank/DDBJ whole genome shotgun (WGS) entry which is preliminary data.</text>
</comment>